<evidence type="ECO:0008006" key="3">
    <source>
        <dbReference type="Google" id="ProtNLM"/>
    </source>
</evidence>
<organism evidence="1 2">
    <name type="scientific">Pseudonocardia charpentierae</name>
    <dbReference type="NCBI Taxonomy" id="3075545"/>
    <lineage>
        <taxon>Bacteria</taxon>
        <taxon>Bacillati</taxon>
        <taxon>Actinomycetota</taxon>
        <taxon>Actinomycetes</taxon>
        <taxon>Pseudonocardiales</taxon>
        <taxon>Pseudonocardiaceae</taxon>
        <taxon>Pseudonocardia</taxon>
    </lineage>
</organism>
<gene>
    <name evidence="1" type="ORF">RM445_28905</name>
</gene>
<proteinExistence type="predicted"/>
<comment type="caution">
    <text evidence="1">The sequence shown here is derived from an EMBL/GenBank/DDBJ whole genome shotgun (WGS) entry which is preliminary data.</text>
</comment>
<protein>
    <recommendedName>
        <fullName evidence="3">Glycosyl hydrolases family 16</fullName>
    </recommendedName>
</protein>
<evidence type="ECO:0000313" key="2">
    <source>
        <dbReference type="Proteomes" id="UP001183202"/>
    </source>
</evidence>
<reference evidence="2" key="1">
    <citation type="submission" date="2023-07" db="EMBL/GenBank/DDBJ databases">
        <title>30 novel species of actinomycetes from the DSMZ collection.</title>
        <authorList>
            <person name="Nouioui I."/>
        </authorList>
    </citation>
    <scope>NUCLEOTIDE SEQUENCE [LARGE SCALE GENOMIC DNA]</scope>
    <source>
        <strain evidence="2">DSM 45834</strain>
    </source>
</reference>
<dbReference type="RefSeq" id="WP_311560032.1">
    <property type="nucleotide sequence ID" value="NZ_JAVREJ010000034.1"/>
</dbReference>
<name>A0ABU2NJX8_9PSEU</name>
<dbReference type="Gene3D" id="2.60.120.200">
    <property type="match status" value="1"/>
</dbReference>
<dbReference type="EMBL" id="JAVREJ010000034">
    <property type="protein sequence ID" value="MDT0353519.1"/>
    <property type="molecule type" value="Genomic_DNA"/>
</dbReference>
<dbReference type="SUPFAM" id="SSF49899">
    <property type="entry name" value="Concanavalin A-like lectins/glucanases"/>
    <property type="match status" value="1"/>
</dbReference>
<evidence type="ECO:0000313" key="1">
    <source>
        <dbReference type="EMBL" id="MDT0353519.1"/>
    </source>
</evidence>
<dbReference type="Proteomes" id="UP001183202">
    <property type="component" value="Unassembled WGS sequence"/>
</dbReference>
<sequence>MATALGDGWVFDQPFFLLLNLAVGGTWPGQPDASTQLPQQMTVDYVRVYRLNG</sequence>
<dbReference type="InterPro" id="IPR013320">
    <property type="entry name" value="ConA-like_dom_sf"/>
</dbReference>
<keyword evidence="2" id="KW-1185">Reference proteome</keyword>
<accession>A0ABU2NJX8</accession>